<dbReference type="Proteomes" id="UP000198767">
    <property type="component" value="Unassembled WGS sequence"/>
</dbReference>
<evidence type="ECO:0008006" key="4">
    <source>
        <dbReference type="Google" id="ProtNLM"/>
    </source>
</evidence>
<dbReference type="SUPFAM" id="SSF81901">
    <property type="entry name" value="HCP-like"/>
    <property type="match status" value="1"/>
</dbReference>
<accession>A0A1G5RDK1</accession>
<gene>
    <name evidence="2" type="ORF">SAMN04488118_11312</name>
</gene>
<dbReference type="InterPro" id="IPR011990">
    <property type="entry name" value="TPR-like_helical_dom_sf"/>
</dbReference>
<organism evidence="2 3">
    <name type="scientific">Epibacterium ulvae</name>
    <dbReference type="NCBI Taxonomy" id="1156985"/>
    <lineage>
        <taxon>Bacteria</taxon>
        <taxon>Pseudomonadati</taxon>
        <taxon>Pseudomonadota</taxon>
        <taxon>Alphaproteobacteria</taxon>
        <taxon>Rhodobacterales</taxon>
        <taxon>Roseobacteraceae</taxon>
        <taxon>Epibacterium</taxon>
    </lineage>
</organism>
<feature type="chain" id="PRO_5011631603" description="TPR repeat" evidence="1">
    <location>
        <begin position="31"/>
        <end position="376"/>
    </location>
</feature>
<feature type="signal peptide" evidence="1">
    <location>
        <begin position="1"/>
        <end position="30"/>
    </location>
</feature>
<protein>
    <recommendedName>
        <fullName evidence="4">TPR repeat</fullName>
    </recommendedName>
</protein>
<dbReference type="Gene3D" id="1.25.40.10">
    <property type="entry name" value="Tetratricopeptide repeat domain"/>
    <property type="match status" value="1"/>
</dbReference>
<dbReference type="EMBL" id="FMWG01000013">
    <property type="protein sequence ID" value="SCZ71850.1"/>
    <property type="molecule type" value="Genomic_DNA"/>
</dbReference>
<evidence type="ECO:0000256" key="1">
    <source>
        <dbReference type="SAM" id="SignalP"/>
    </source>
</evidence>
<sequence length="376" mass="40868">MPVLPFLTSYPRAGILCLCLSLVVIQPARAVEGTDPKEAYALAEELRKTGRSAAEWQQALDLQQMLFTQGNKKSLLRVAQLHLLLGQQDAALQRFEQASAAGSSYARFLTANHHAQGDFGAASTPEVGLAALRQMAVGENAGRAQLALAQLYTKGIGGTEADGDALFSTLAVEGNSRAASVVLRKHERRGTRLPDLDVKAVVAAQEAHLAQGDRRAATVLARAYLRLRRYIPNAAARHRALVADHMALLPEKTRYAEVVSAEYDRRNHRASARALTAKLEPVTGESFTQAALRLRGIERTSFVYLLQKELAALQAYSGPVHGKLTRPTLQALLRYCRAQGGFDTCKHGPLNYDSSLLIARAIGMAKETRRAEGPQN</sequence>
<keyword evidence="3" id="KW-1185">Reference proteome</keyword>
<dbReference type="OrthoDB" id="7832844at2"/>
<dbReference type="STRING" id="1156985.SAMN04488118_11312"/>
<dbReference type="RefSeq" id="WP_090220793.1">
    <property type="nucleotide sequence ID" value="NZ_FMWG01000013.1"/>
</dbReference>
<proteinExistence type="predicted"/>
<keyword evidence="1" id="KW-0732">Signal</keyword>
<dbReference type="AlphaFoldDB" id="A0A1G5RDK1"/>
<evidence type="ECO:0000313" key="2">
    <source>
        <dbReference type="EMBL" id="SCZ71850.1"/>
    </source>
</evidence>
<reference evidence="2 3" key="1">
    <citation type="submission" date="2016-10" db="EMBL/GenBank/DDBJ databases">
        <authorList>
            <person name="de Groot N.N."/>
        </authorList>
    </citation>
    <scope>NUCLEOTIDE SEQUENCE [LARGE SCALE GENOMIC DNA]</scope>
    <source>
        <strain evidence="2 3">U95</strain>
    </source>
</reference>
<evidence type="ECO:0000313" key="3">
    <source>
        <dbReference type="Proteomes" id="UP000198767"/>
    </source>
</evidence>
<name>A0A1G5RDK1_9RHOB</name>